<accession>A0A834X6G1</accession>
<sequence length="94" mass="10855">MDEKLRCLKRMIVKKLLEKRSARVEGEGIGVEDLGSERKKRKSRDIAEGSLTTYQLSFPSHGVKKVLSWWFGGEFWQAPMNFGPGKHYEGRNEQ</sequence>
<protein>
    <submittedName>
        <fullName evidence="1">Uncharacterized protein</fullName>
    </submittedName>
</protein>
<gene>
    <name evidence="1" type="ORF">G2W53_006785</name>
</gene>
<keyword evidence="2" id="KW-1185">Reference proteome</keyword>
<comment type="caution">
    <text evidence="1">The sequence shown here is derived from an EMBL/GenBank/DDBJ whole genome shotgun (WGS) entry which is preliminary data.</text>
</comment>
<evidence type="ECO:0000313" key="1">
    <source>
        <dbReference type="EMBL" id="KAF7838303.1"/>
    </source>
</evidence>
<reference evidence="1" key="1">
    <citation type="submission" date="2020-09" db="EMBL/GenBank/DDBJ databases">
        <title>Genome-Enabled Discovery of Anthraquinone Biosynthesis in Senna tora.</title>
        <authorList>
            <person name="Kang S.-H."/>
            <person name="Pandey R.P."/>
            <person name="Lee C.-M."/>
            <person name="Sim J.-S."/>
            <person name="Jeong J.-T."/>
            <person name="Choi B.-S."/>
            <person name="Jung M."/>
            <person name="Ginzburg D."/>
            <person name="Zhao K."/>
            <person name="Won S.Y."/>
            <person name="Oh T.-J."/>
            <person name="Yu Y."/>
            <person name="Kim N.-H."/>
            <person name="Lee O.R."/>
            <person name="Lee T.-H."/>
            <person name="Bashyal P."/>
            <person name="Kim T.-S."/>
            <person name="Lee W.-H."/>
            <person name="Kawkins C."/>
            <person name="Kim C.-K."/>
            <person name="Kim J.S."/>
            <person name="Ahn B.O."/>
            <person name="Rhee S.Y."/>
            <person name="Sohng J.K."/>
        </authorList>
    </citation>
    <scope>NUCLEOTIDE SEQUENCE</scope>
    <source>
        <tissue evidence="1">Leaf</tissue>
    </source>
</reference>
<organism evidence="1 2">
    <name type="scientific">Senna tora</name>
    <dbReference type="NCBI Taxonomy" id="362788"/>
    <lineage>
        <taxon>Eukaryota</taxon>
        <taxon>Viridiplantae</taxon>
        <taxon>Streptophyta</taxon>
        <taxon>Embryophyta</taxon>
        <taxon>Tracheophyta</taxon>
        <taxon>Spermatophyta</taxon>
        <taxon>Magnoliopsida</taxon>
        <taxon>eudicotyledons</taxon>
        <taxon>Gunneridae</taxon>
        <taxon>Pentapetalae</taxon>
        <taxon>rosids</taxon>
        <taxon>fabids</taxon>
        <taxon>Fabales</taxon>
        <taxon>Fabaceae</taxon>
        <taxon>Caesalpinioideae</taxon>
        <taxon>Cassia clade</taxon>
        <taxon>Senna</taxon>
    </lineage>
</organism>
<proteinExistence type="predicted"/>
<dbReference type="EMBL" id="JAAIUW010000003">
    <property type="protein sequence ID" value="KAF7838303.1"/>
    <property type="molecule type" value="Genomic_DNA"/>
</dbReference>
<dbReference type="Proteomes" id="UP000634136">
    <property type="component" value="Unassembled WGS sequence"/>
</dbReference>
<dbReference type="AlphaFoldDB" id="A0A834X6G1"/>
<name>A0A834X6G1_9FABA</name>
<evidence type="ECO:0000313" key="2">
    <source>
        <dbReference type="Proteomes" id="UP000634136"/>
    </source>
</evidence>